<name>A0A4Y8D855_9HELO</name>
<accession>A0A4Y8D855</accession>
<evidence type="ECO:0000313" key="3">
    <source>
        <dbReference type="Proteomes" id="UP000297299"/>
    </source>
</evidence>
<dbReference type="AlphaFoldDB" id="A0A4Y8D855"/>
<keyword evidence="1" id="KW-0732">Signal</keyword>
<gene>
    <name evidence="2" type="ORF">BOTCAL_0078g00120</name>
</gene>
<feature type="chain" id="PRO_5021464008" evidence="1">
    <location>
        <begin position="22"/>
        <end position="161"/>
    </location>
</feature>
<reference evidence="2 3" key="1">
    <citation type="submission" date="2017-11" db="EMBL/GenBank/DDBJ databases">
        <title>Comparative genomics of Botrytis spp.</title>
        <authorList>
            <person name="Valero-Jimenez C.A."/>
            <person name="Tapia P."/>
            <person name="Veloso J."/>
            <person name="Silva-Moreno E."/>
            <person name="Staats M."/>
            <person name="Valdes J.H."/>
            <person name="Van Kan J.A.L."/>
        </authorList>
    </citation>
    <scope>NUCLEOTIDE SEQUENCE [LARGE SCALE GENOMIC DNA]</scope>
    <source>
        <strain evidence="2 3">MUCL2830</strain>
    </source>
</reference>
<feature type="signal peptide" evidence="1">
    <location>
        <begin position="1"/>
        <end position="21"/>
    </location>
</feature>
<evidence type="ECO:0000256" key="1">
    <source>
        <dbReference type="SAM" id="SignalP"/>
    </source>
</evidence>
<keyword evidence="3" id="KW-1185">Reference proteome</keyword>
<proteinExistence type="predicted"/>
<dbReference type="OrthoDB" id="3528033at2759"/>
<comment type="caution">
    <text evidence="2">The sequence shown here is derived from an EMBL/GenBank/DDBJ whole genome shotgun (WGS) entry which is preliminary data.</text>
</comment>
<dbReference type="EMBL" id="PHWZ01000078">
    <property type="protein sequence ID" value="TEY73419.1"/>
    <property type="molecule type" value="Genomic_DNA"/>
</dbReference>
<organism evidence="2 3">
    <name type="scientific">Botryotinia calthae</name>
    <dbReference type="NCBI Taxonomy" id="38488"/>
    <lineage>
        <taxon>Eukaryota</taxon>
        <taxon>Fungi</taxon>
        <taxon>Dikarya</taxon>
        <taxon>Ascomycota</taxon>
        <taxon>Pezizomycotina</taxon>
        <taxon>Leotiomycetes</taxon>
        <taxon>Helotiales</taxon>
        <taxon>Sclerotiniaceae</taxon>
        <taxon>Botryotinia</taxon>
    </lineage>
</organism>
<evidence type="ECO:0000313" key="2">
    <source>
        <dbReference type="EMBL" id="TEY73419.1"/>
    </source>
</evidence>
<protein>
    <submittedName>
        <fullName evidence="2">Uncharacterized protein</fullName>
    </submittedName>
</protein>
<sequence length="161" mass="15672">MKTSAILLFATLGMTFASVLSTTNVATVLAGVTAPSFLTISADAMAAITKLGTGGTNAASLTAAETAAISACTDAGRANNTASKANLSDGTGTGSAGAIAFVTNKVTTHACETAGQQIALVTSGKVASDTDVNLLISNVGVLNVNTKAAGITSKRAVAFAS</sequence>
<dbReference type="Proteomes" id="UP000297299">
    <property type="component" value="Unassembled WGS sequence"/>
</dbReference>